<dbReference type="EMBL" id="MRCY01000226">
    <property type="protein sequence ID" value="RKK91519.1"/>
    <property type="molecule type" value="Genomic_DNA"/>
</dbReference>
<protein>
    <submittedName>
        <fullName evidence="1">Uncharacterized protein</fullName>
    </submittedName>
</protein>
<reference evidence="1 2" key="1">
    <citation type="journal article" date="2018" name="Sci. Rep.">
        <title>Characterisation of pathogen-specific regions and novel effector candidates in Fusarium oxysporum f. sp. cepae.</title>
        <authorList>
            <person name="Armitage A.D."/>
            <person name="Taylor A."/>
            <person name="Sobczyk M.K."/>
            <person name="Baxter L."/>
            <person name="Greenfield B.P."/>
            <person name="Bates H.J."/>
            <person name="Wilson F."/>
            <person name="Jackson A.C."/>
            <person name="Ott S."/>
            <person name="Harrison R.J."/>
            <person name="Clarkson J.P."/>
        </authorList>
    </citation>
    <scope>NUCLEOTIDE SEQUENCE [LARGE SCALE GENOMIC DNA]</scope>
    <source>
        <strain evidence="1 2">Fo_A28</strain>
    </source>
</reference>
<organism evidence="1 2">
    <name type="scientific">Fusarium oxysporum</name>
    <name type="common">Fusarium vascular wilt</name>
    <dbReference type="NCBI Taxonomy" id="5507"/>
    <lineage>
        <taxon>Eukaryota</taxon>
        <taxon>Fungi</taxon>
        <taxon>Dikarya</taxon>
        <taxon>Ascomycota</taxon>
        <taxon>Pezizomycotina</taxon>
        <taxon>Sordariomycetes</taxon>
        <taxon>Hypocreomycetidae</taxon>
        <taxon>Hypocreales</taxon>
        <taxon>Nectriaceae</taxon>
        <taxon>Fusarium</taxon>
        <taxon>Fusarium oxysporum species complex</taxon>
    </lineage>
</organism>
<evidence type="ECO:0000313" key="2">
    <source>
        <dbReference type="Proteomes" id="UP000285860"/>
    </source>
</evidence>
<dbReference type="Proteomes" id="UP000285860">
    <property type="component" value="Unassembled WGS sequence"/>
</dbReference>
<proteinExistence type="predicted"/>
<dbReference type="VEuPathDB" id="FungiDB:HZS61_011471"/>
<accession>A0A420NG19</accession>
<name>A0A420NG19_FUSOX</name>
<dbReference type="AlphaFoldDB" id="A0A420NG19"/>
<evidence type="ECO:0000313" key="1">
    <source>
        <dbReference type="EMBL" id="RKK91519.1"/>
    </source>
</evidence>
<gene>
    <name evidence="1" type="ORF">BFJ68_g16185</name>
</gene>
<sequence>MQRFKQGRHLPEKCLIVSFYEGDSYSKIGLIVDKESATLNLPGTREKQIAMHADHSTICKFDSPDSPAYELVLGTIADEVNRALTIGRSG</sequence>
<comment type="caution">
    <text evidence="1">The sequence shown here is derived from an EMBL/GenBank/DDBJ whole genome shotgun (WGS) entry which is preliminary data.</text>
</comment>